<keyword evidence="5" id="KW-0256">Endoplasmic reticulum</keyword>
<evidence type="ECO:0000313" key="9">
    <source>
        <dbReference type="Proteomes" id="UP000695000"/>
    </source>
</evidence>
<evidence type="ECO:0000256" key="6">
    <source>
        <dbReference type="ARBA" id="ARBA00022989"/>
    </source>
</evidence>
<feature type="transmembrane region" description="Helical" evidence="8">
    <location>
        <begin position="12"/>
        <end position="40"/>
    </location>
</feature>
<proteinExistence type="predicted"/>
<gene>
    <name evidence="10 11" type="primary">LOC108566873</name>
</gene>
<reference evidence="10 11" key="1">
    <citation type="submission" date="2025-05" db="UniProtKB">
        <authorList>
            <consortium name="RefSeq"/>
        </authorList>
    </citation>
    <scope>IDENTIFICATION</scope>
    <source>
        <tissue evidence="10 11">Whole Larva</tissue>
    </source>
</reference>
<keyword evidence="3" id="KW-0337">GPI-anchor biosynthesis</keyword>
<evidence type="ECO:0000256" key="8">
    <source>
        <dbReference type="SAM" id="Phobius"/>
    </source>
</evidence>
<evidence type="ECO:0000256" key="5">
    <source>
        <dbReference type="ARBA" id="ARBA00022824"/>
    </source>
</evidence>
<evidence type="ECO:0000313" key="11">
    <source>
        <dbReference type="RefSeq" id="XP_017782472.1"/>
    </source>
</evidence>
<dbReference type="Pfam" id="PF06699">
    <property type="entry name" value="PIG-F"/>
    <property type="match status" value="1"/>
</dbReference>
<evidence type="ECO:0000256" key="1">
    <source>
        <dbReference type="ARBA" id="ARBA00004477"/>
    </source>
</evidence>
<accession>A0ABM1N6L3</accession>
<evidence type="ECO:0000256" key="4">
    <source>
        <dbReference type="ARBA" id="ARBA00022692"/>
    </source>
</evidence>
<keyword evidence="7 8" id="KW-0472">Membrane</keyword>
<organism evidence="9 10">
    <name type="scientific">Nicrophorus vespilloides</name>
    <name type="common">Boreal carrion beetle</name>
    <dbReference type="NCBI Taxonomy" id="110193"/>
    <lineage>
        <taxon>Eukaryota</taxon>
        <taxon>Metazoa</taxon>
        <taxon>Ecdysozoa</taxon>
        <taxon>Arthropoda</taxon>
        <taxon>Hexapoda</taxon>
        <taxon>Insecta</taxon>
        <taxon>Pterygota</taxon>
        <taxon>Neoptera</taxon>
        <taxon>Endopterygota</taxon>
        <taxon>Coleoptera</taxon>
        <taxon>Polyphaga</taxon>
        <taxon>Staphyliniformia</taxon>
        <taxon>Silphidae</taxon>
        <taxon>Nicrophorinae</taxon>
        <taxon>Nicrophorus</taxon>
    </lineage>
</organism>
<dbReference type="GeneID" id="108566873"/>
<evidence type="ECO:0000256" key="7">
    <source>
        <dbReference type="ARBA" id="ARBA00023136"/>
    </source>
</evidence>
<keyword evidence="4 8" id="KW-0812">Transmembrane</keyword>
<keyword evidence="9" id="KW-1185">Reference proteome</keyword>
<protein>
    <submittedName>
        <fullName evidence="10 11">Phosphatidylinositol-glycan biosynthesis class F protein</fullName>
    </submittedName>
</protein>
<feature type="transmembrane region" description="Helical" evidence="8">
    <location>
        <begin position="46"/>
        <end position="62"/>
    </location>
</feature>
<feature type="transmembrane region" description="Helical" evidence="8">
    <location>
        <begin position="114"/>
        <end position="134"/>
    </location>
</feature>
<dbReference type="Proteomes" id="UP000695000">
    <property type="component" value="Unplaced"/>
</dbReference>
<feature type="transmembrane region" description="Helical" evidence="8">
    <location>
        <begin position="82"/>
        <end position="108"/>
    </location>
</feature>
<comment type="subcellular location">
    <subcellularLocation>
        <location evidence="1">Endoplasmic reticulum membrane</location>
        <topology evidence="1">Multi-pass membrane protein</topology>
    </subcellularLocation>
</comment>
<sequence>MGPNELPIPRHLIIANGVFTVVAFTLLLLILKLLGVLYAIGKFTSIYLIIILVTFELIKAIARRHLFESKRNSTPKTSTNSFDSILLIAVSLLVFYVVPVLFGAPLFADFEETLMFSTVLTTLTTVQCLIHLGYKQSVKILLGLNTVDAHSVSVSSVVLRNVQCTVFGAWSAAVVIPLDWNRAWQAWPIPCCIGALVGHVIGNFTSTALVLNRRGKLLYKKHSV</sequence>
<evidence type="ECO:0000313" key="10">
    <source>
        <dbReference type="RefSeq" id="XP_017782463.1"/>
    </source>
</evidence>
<dbReference type="RefSeq" id="XP_017782463.1">
    <property type="nucleotide sequence ID" value="XM_017926974.1"/>
</dbReference>
<dbReference type="InterPro" id="IPR009580">
    <property type="entry name" value="GPI_biosynthesis_protein_Pig-F"/>
</dbReference>
<name>A0ABM1N6L3_NICVS</name>
<comment type="pathway">
    <text evidence="2">Glycolipid biosynthesis; glycosylphosphatidylinositol-anchor biosynthesis.</text>
</comment>
<evidence type="ECO:0000256" key="2">
    <source>
        <dbReference type="ARBA" id="ARBA00004687"/>
    </source>
</evidence>
<dbReference type="RefSeq" id="XP_017782472.1">
    <property type="nucleotide sequence ID" value="XM_017926983.1"/>
</dbReference>
<keyword evidence="6 8" id="KW-1133">Transmembrane helix</keyword>
<evidence type="ECO:0000256" key="3">
    <source>
        <dbReference type="ARBA" id="ARBA00022502"/>
    </source>
</evidence>